<dbReference type="InterPro" id="IPR021560">
    <property type="entry name" value="DUF3021"/>
</dbReference>
<organism evidence="2 3">
    <name type="scientific">Streptococcus ferus</name>
    <dbReference type="NCBI Taxonomy" id="1345"/>
    <lineage>
        <taxon>Bacteria</taxon>
        <taxon>Bacillati</taxon>
        <taxon>Bacillota</taxon>
        <taxon>Bacilli</taxon>
        <taxon>Lactobacillales</taxon>
        <taxon>Streptococcaceae</taxon>
        <taxon>Streptococcus</taxon>
    </lineage>
</organism>
<dbReference type="EMBL" id="LS483343">
    <property type="protein sequence ID" value="SQF40860.1"/>
    <property type="molecule type" value="Genomic_DNA"/>
</dbReference>
<evidence type="ECO:0000313" key="3">
    <source>
        <dbReference type="Proteomes" id="UP000249495"/>
    </source>
</evidence>
<protein>
    <submittedName>
        <fullName evidence="2">Protein of uncharacterized function (DUF3021)</fullName>
    </submittedName>
</protein>
<dbReference type="Pfam" id="PF11457">
    <property type="entry name" value="DUF3021"/>
    <property type="match status" value="1"/>
</dbReference>
<dbReference type="Proteomes" id="UP000249495">
    <property type="component" value="Chromosome 1"/>
</dbReference>
<dbReference type="AlphaFoldDB" id="A0A2X3VHK7"/>
<dbReference type="OrthoDB" id="2224367at2"/>
<feature type="transmembrane region" description="Helical" evidence="1">
    <location>
        <begin position="38"/>
        <end position="59"/>
    </location>
</feature>
<feature type="transmembrane region" description="Helical" evidence="1">
    <location>
        <begin position="99"/>
        <end position="120"/>
    </location>
</feature>
<proteinExistence type="predicted"/>
<dbReference type="RefSeq" id="WP_018030284.1">
    <property type="nucleotide sequence ID" value="NZ_LS483343.1"/>
</dbReference>
<gene>
    <name evidence="2" type="ORF">NCTC12278_01439</name>
</gene>
<keyword evidence="1" id="KW-1133">Transmembrane helix</keyword>
<sequence length="125" mass="13876">MAEFIPYIKWTVLRVLAVLLAFGICALSIWKVNNQPSQAWQTLCAGFIAAGVAGTWNIYDINSWPLRKRSLVHTFFMALVVFPTLFISGWLSLNLANVALAAGIFVLTGAVAWTMGYLFFRGKDT</sequence>
<evidence type="ECO:0000256" key="1">
    <source>
        <dbReference type="SAM" id="Phobius"/>
    </source>
</evidence>
<dbReference type="KEGG" id="sfer:NCTC12278_01439"/>
<feature type="transmembrane region" description="Helical" evidence="1">
    <location>
        <begin position="71"/>
        <end position="93"/>
    </location>
</feature>
<keyword evidence="1" id="KW-0472">Membrane</keyword>
<dbReference type="STRING" id="1123303.GCA_000372425_00956"/>
<evidence type="ECO:0000313" key="2">
    <source>
        <dbReference type="EMBL" id="SQF40860.1"/>
    </source>
</evidence>
<accession>A0A2X3VHK7</accession>
<keyword evidence="3" id="KW-1185">Reference proteome</keyword>
<name>A0A2X3VHK7_9STRE</name>
<keyword evidence="1" id="KW-0812">Transmembrane</keyword>
<reference evidence="2 3" key="1">
    <citation type="submission" date="2018-06" db="EMBL/GenBank/DDBJ databases">
        <authorList>
            <consortium name="Pathogen Informatics"/>
            <person name="Doyle S."/>
        </authorList>
    </citation>
    <scope>NUCLEOTIDE SEQUENCE [LARGE SCALE GENOMIC DNA]</scope>
    <source>
        <strain evidence="2 3">NCTC12278</strain>
    </source>
</reference>
<feature type="transmembrane region" description="Helical" evidence="1">
    <location>
        <begin position="12"/>
        <end position="32"/>
    </location>
</feature>